<dbReference type="AlphaFoldDB" id="A0A3S9QHG1"/>
<name>A0A3S9QHG1_MORCA</name>
<sequence>MNYTNRQNIPLPLAVFLATDNYDGSDDVISATTLLKPIRQIILSQRLSSLDSFVDIADLVSSRMGSAIHTAIEHAWLNPNDALKSLGFNDKVISKIKINPEQANPSDINIYMERRSSKTINGYTISGKFDFVAEGQVQDFKSTSVYTYLNQTKTDDYRLQGSIYRWLNPDIITKDYMTIHYIFTDFNKAESFRNKDYPPNRIHSQKIPLLSLNETHTWITDKVNQIKQYQNTDEAELPYCTAKDLWRKPTLYKYYKDPNKTDRSTKNFDSMSEAIAYMTTKHHGKGIVKEVKGQVVACRYCPAFHLCTQKDSYINSGELIV</sequence>
<evidence type="ECO:0000313" key="2">
    <source>
        <dbReference type="EMBL" id="RUO12002.1"/>
    </source>
</evidence>
<dbReference type="InterPro" id="IPR011604">
    <property type="entry name" value="PDDEXK-like_dom_sf"/>
</dbReference>
<evidence type="ECO:0000313" key="3">
    <source>
        <dbReference type="Proteomes" id="UP000268436"/>
    </source>
</evidence>
<dbReference type="EMBL" id="RYER01000026">
    <property type="protein sequence ID" value="RUO12002.1"/>
    <property type="molecule type" value="Genomic_DNA"/>
</dbReference>
<dbReference type="RefSeq" id="WP_120701138.1">
    <property type="nucleotide sequence ID" value="NZ_CP034662.1"/>
</dbReference>
<dbReference type="EMBL" id="CP034662">
    <property type="protein sequence ID" value="AZQ94108.1"/>
    <property type="molecule type" value="Genomic_DNA"/>
</dbReference>
<proteinExistence type="predicted"/>
<keyword evidence="3" id="KW-1185">Reference proteome</keyword>
<organism evidence="1 4">
    <name type="scientific">Moraxella catarrhalis</name>
    <name type="common">Branhamella catarrhalis</name>
    <dbReference type="NCBI Taxonomy" id="480"/>
    <lineage>
        <taxon>Bacteria</taxon>
        <taxon>Pseudomonadati</taxon>
        <taxon>Pseudomonadota</taxon>
        <taxon>Gammaproteobacteria</taxon>
        <taxon>Moraxellales</taxon>
        <taxon>Moraxellaceae</taxon>
        <taxon>Moraxella</taxon>
    </lineage>
</organism>
<gene>
    <name evidence="1" type="ORF">EJK53_0864</name>
    <name evidence="2" type="ORF">EJK54_0685</name>
</gene>
<evidence type="ECO:0000313" key="4">
    <source>
        <dbReference type="Proteomes" id="UP000280228"/>
    </source>
</evidence>
<reference evidence="3 4" key="1">
    <citation type="submission" date="2018-12" db="EMBL/GenBank/DDBJ databases">
        <title>Persistence of Moraxella catarrhalis in Chronic Obstructive Pulmonary Disease and Regulation of the Hag/MID Adhesin.</title>
        <authorList>
            <person name="Murphy T."/>
            <person name="Zhao X."/>
            <person name="Vyas G."/>
            <person name="Aluvathingal J."/>
            <person name="Nadendla S."/>
            <person name="Tallon L."/>
            <person name="Tettelin H."/>
        </authorList>
    </citation>
    <scope>NUCLEOTIDE SEQUENCE [LARGE SCALE GENOMIC DNA]</scope>
    <source>
        <strain evidence="2 3">173P27B1</strain>
        <strain evidence="1 4">46P58B1</strain>
    </source>
</reference>
<accession>A0A3S9QHG1</accession>
<dbReference type="Gene3D" id="3.90.320.10">
    <property type="match status" value="1"/>
</dbReference>
<protein>
    <submittedName>
        <fullName evidence="1">PD-(D/E)XK nuclease superfamily protein</fullName>
    </submittedName>
</protein>
<evidence type="ECO:0000313" key="1">
    <source>
        <dbReference type="EMBL" id="AZQ94108.1"/>
    </source>
</evidence>
<dbReference type="Proteomes" id="UP000280228">
    <property type="component" value="Chromosome"/>
</dbReference>
<dbReference type="Proteomes" id="UP000268436">
    <property type="component" value="Unassembled WGS sequence"/>
</dbReference>